<keyword evidence="3 10" id="KW-0813">Transport</keyword>
<evidence type="ECO:0000256" key="7">
    <source>
        <dbReference type="ARBA" id="ARBA00023136"/>
    </source>
</evidence>
<dbReference type="AlphaFoldDB" id="A0A7J9RNL3"/>
<keyword evidence="11" id="KW-0175">Coiled coil</keyword>
<organism evidence="12 13">
    <name type="scientific">Sulfurisphaera ohwakuensis</name>
    <dbReference type="NCBI Taxonomy" id="69656"/>
    <lineage>
        <taxon>Archaea</taxon>
        <taxon>Thermoproteota</taxon>
        <taxon>Thermoprotei</taxon>
        <taxon>Sulfolobales</taxon>
        <taxon>Sulfolobaceae</taxon>
        <taxon>Sulfurisphaera</taxon>
    </lineage>
</organism>
<feature type="transmembrane region" description="Helical" evidence="10">
    <location>
        <begin position="608"/>
        <end position="629"/>
    </location>
</feature>
<comment type="caution">
    <text evidence="12">The sequence shown here is derived from an EMBL/GenBank/DDBJ whole genome shotgun (WGS) entry which is preliminary data.</text>
</comment>
<dbReference type="PANTHER" id="PTHR11629:SF63">
    <property type="entry name" value="V-TYPE PROTON ATPASE SUBUNIT A"/>
    <property type="match status" value="1"/>
</dbReference>
<accession>A0A7J9RNL3</accession>
<dbReference type="NCBIfam" id="NF004433">
    <property type="entry name" value="PRK05771.3-2"/>
    <property type="match status" value="1"/>
</dbReference>
<dbReference type="GO" id="GO:0046961">
    <property type="term" value="F:proton-transporting ATPase activity, rotational mechanism"/>
    <property type="evidence" value="ECO:0007669"/>
    <property type="project" value="InterPro"/>
</dbReference>
<protein>
    <recommendedName>
        <fullName evidence="9 10">A-type ATP synthase subunit I</fullName>
    </recommendedName>
</protein>
<keyword evidence="5 10" id="KW-1133">Transmembrane helix</keyword>
<evidence type="ECO:0000256" key="4">
    <source>
        <dbReference type="ARBA" id="ARBA00022692"/>
    </source>
</evidence>
<comment type="similarity">
    <text evidence="2 10">Belongs to the V-ATPase 116 kDa subunit family.</text>
</comment>
<evidence type="ECO:0000256" key="1">
    <source>
        <dbReference type="ARBA" id="ARBA00004141"/>
    </source>
</evidence>
<keyword evidence="7 10" id="KW-0472">Membrane</keyword>
<dbReference type="OrthoDB" id="85892at2157"/>
<comment type="subcellular location">
    <subcellularLocation>
        <location evidence="1">Membrane</location>
        <topology evidence="1">Multi-pass membrane protein</topology>
    </subcellularLocation>
</comment>
<evidence type="ECO:0000256" key="6">
    <source>
        <dbReference type="ARBA" id="ARBA00023065"/>
    </source>
</evidence>
<gene>
    <name evidence="12" type="ORF">HNQ62_000119</name>
</gene>
<evidence type="ECO:0000256" key="11">
    <source>
        <dbReference type="SAM" id="Coils"/>
    </source>
</evidence>
<keyword evidence="4 10" id="KW-0812">Transmembrane</keyword>
<dbReference type="InterPro" id="IPR002490">
    <property type="entry name" value="V-ATPase_116kDa_su"/>
</dbReference>
<feature type="transmembrane region" description="Helical" evidence="10">
    <location>
        <begin position="494"/>
        <end position="515"/>
    </location>
</feature>
<keyword evidence="6 10" id="KW-0406">Ion transport</keyword>
<dbReference type="Pfam" id="PF01496">
    <property type="entry name" value="V_ATPase_I"/>
    <property type="match status" value="2"/>
</dbReference>
<dbReference type="Proteomes" id="UP000582213">
    <property type="component" value="Unassembled WGS sequence"/>
</dbReference>
<evidence type="ECO:0000313" key="12">
    <source>
        <dbReference type="EMBL" id="MBB5252401.1"/>
    </source>
</evidence>
<feature type="transmembrane region" description="Helical" evidence="10">
    <location>
        <begin position="457"/>
        <end position="482"/>
    </location>
</feature>
<proteinExistence type="inferred from homology"/>
<dbReference type="PANTHER" id="PTHR11629">
    <property type="entry name" value="VACUOLAR PROTON ATPASES"/>
    <property type="match status" value="1"/>
</dbReference>
<feature type="transmembrane region" description="Helical" evidence="10">
    <location>
        <begin position="387"/>
        <end position="407"/>
    </location>
</feature>
<feature type="transmembrane region" description="Helical" evidence="10">
    <location>
        <begin position="344"/>
        <end position="375"/>
    </location>
</feature>
<dbReference type="RefSeq" id="WP_184650923.1">
    <property type="nucleotide sequence ID" value="NZ_CP045484.1"/>
</dbReference>
<evidence type="ECO:0000313" key="13">
    <source>
        <dbReference type="Proteomes" id="UP000582213"/>
    </source>
</evidence>
<evidence type="ECO:0000256" key="9">
    <source>
        <dbReference type="ARBA" id="ARBA00068671"/>
    </source>
</evidence>
<evidence type="ECO:0000256" key="5">
    <source>
        <dbReference type="ARBA" id="ARBA00022989"/>
    </source>
</evidence>
<reference evidence="12 13" key="1">
    <citation type="submission" date="2020-08" db="EMBL/GenBank/DDBJ databases">
        <title>Genomic Encyclopedia of Type Strains, Phase IV (KMG-IV): sequencing the most valuable type-strain genomes for metagenomic binning, comparative biology and taxonomic classification.</title>
        <authorList>
            <person name="Goeker M."/>
        </authorList>
    </citation>
    <scope>NUCLEOTIDE SEQUENCE [LARGE SCALE GENOMIC DNA]</scope>
    <source>
        <strain evidence="12 13">DSM 12421</strain>
    </source>
</reference>
<evidence type="ECO:0000256" key="10">
    <source>
        <dbReference type="RuleBase" id="RU361189"/>
    </source>
</evidence>
<dbReference type="GO" id="GO:0051117">
    <property type="term" value="F:ATPase binding"/>
    <property type="evidence" value="ECO:0007669"/>
    <property type="project" value="TreeGrafter"/>
</dbReference>
<sequence>MIIPETMARVEILTPKQKINELITALLKFKEFEPEEPKTPISNLRFEDARRNLGEVNEHINKMKILMELGGLNIEPQGKMKVNDWIEASNQVFIEGSEIENKYKDLLEEIGKLRAELDTLNSQLQEVEPFKNIGIDLKVLYSSTHFEVALVVINEIQKKQLEDKGAVVIVDELGNNRYASLVLSRKGSNLDEILKELGLRKFETPDFIAPQIYYGNLKERINNIQTILTQRREELAKKIKEDEKNIKELYGKLLTIRDAMNILAKARKSEYYVQVEGYVPDKSLKRLSKMIENIAFITYEYPKRYGEEQEEPPTYVKLPKSIIPLESVIEFYGTPSYWEISPTIFLIITFPFLFGLMFPDFGNALVLLLFSIWFYNYGKKRGSENTVKLSLVLIYSSIVAMVTGLLAREFFGPLPVGGLQELLNNPSAPVGPLYYAWPIPVSFYEKISDIIPTGANAIINTILLSLLLGSILLFVSTLLGVINAIKKKDKEFLFLDRLPLFIIYIVPLIVFLYGFINISNYQGEEAMILGGISYFLFHSGTPAPPSVQILADILVIWVEIGLIYNWVAKAYLLKKHEHASTGSAIIFGFIEGGFEAALLLLSNTISFIRVLVFAIAHYYILYAFSYMAYLAAGNPSSLLSVFINPAGIVILIIGNLLAIALEGLIVFIQDMRLHFYEMFSKFYEGRGRKFEPVMTYVELTQ</sequence>
<dbReference type="GO" id="GO:0033179">
    <property type="term" value="C:proton-transporting V-type ATPase, V0 domain"/>
    <property type="evidence" value="ECO:0007669"/>
    <property type="project" value="InterPro"/>
</dbReference>
<evidence type="ECO:0000256" key="2">
    <source>
        <dbReference type="ARBA" id="ARBA00009904"/>
    </source>
</evidence>
<dbReference type="EMBL" id="JACHFY010000001">
    <property type="protein sequence ID" value="MBB5252401.1"/>
    <property type="molecule type" value="Genomic_DNA"/>
</dbReference>
<evidence type="ECO:0000256" key="8">
    <source>
        <dbReference type="ARBA" id="ARBA00059506"/>
    </source>
</evidence>
<dbReference type="GO" id="GO:0016471">
    <property type="term" value="C:vacuolar proton-transporting V-type ATPase complex"/>
    <property type="evidence" value="ECO:0007669"/>
    <property type="project" value="TreeGrafter"/>
</dbReference>
<feature type="coiled-coil region" evidence="11">
    <location>
        <begin position="96"/>
        <end position="123"/>
    </location>
</feature>
<dbReference type="GeneID" id="42801193"/>
<feature type="transmembrane region" description="Helical" evidence="10">
    <location>
        <begin position="549"/>
        <end position="567"/>
    </location>
</feature>
<evidence type="ECO:0000256" key="3">
    <source>
        <dbReference type="ARBA" id="ARBA00022448"/>
    </source>
</evidence>
<comment type="function">
    <text evidence="8">Component of the A-type ATP synthase that produces ATP from ADP in the presence of a proton gradient across the membrane.</text>
</comment>
<feature type="transmembrane region" description="Helical" evidence="10">
    <location>
        <begin position="641"/>
        <end position="668"/>
    </location>
</feature>
<name>A0A7J9RNL3_SULOH</name>
<dbReference type="GO" id="GO:0007035">
    <property type="term" value="P:vacuolar acidification"/>
    <property type="evidence" value="ECO:0007669"/>
    <property type="project" value="TreeGrafter"/>
</dbReference>